<evidence type="ECO:0008006" key="4">
    <source>
        <dbReference type="Google" id="ProtNLM"/>
    </source>
</evidence>
<dbReference type="PANTHER" id="PTHR12788">
    <property type="entry name" value="PROTEIN-TYROSINE SULFOTRANSFERASE 2"/>
    <property type="match status" value="1"/>
</dbReference>
<proteinExistence type="predicted"/>
<evidence type="ECO:0000313" key="3">
    <source>
        <dbReference type="Proteomes" id="UP000619743"/>
    </source>
</evidence>
<dbReference type="Proteomes" id="UP000619743">
    <property type="component" value="Unassembled WGS sequence"/>
</dbReference>
<dbReference type="EMBL" id="BMDX01000002">
    <property type="protein sequence ID" value="GGA66954.1"/>
    <property type="molecule type" value="Genomic_DNA"/>
</dbReference>
<dbReference type="Pfam" id="PF13469">
    <property type="entry name" value="Sulfotransfer_3"/>
    <property type="match status" value="1"/>
</dbReference>
<keyword evidence="1" id="KW-0808">Transferase</keyword>
<accession>A0A8J2XMU3</accession>
<dbReference type="InterPro" id="IPR027417">
    <property type="entry name" value="P-loop_NTPase"/>
</dbReference>
<reference evidence="3" key="1">
    <citation type="journal article" date="2019" name="Int. J. Syst. Evol. Microbiol.">
        <title>The Global Catalogue of Microorganisms (GCM) 10K type strain sequencing project: providing services to taxonomists for standard genome sequencing and annotation.</title>
        <authorList>
            <consortium name="The Broad Institute Genomics Platform"/>
            <consortium name="The Broad Institute Genome Sequencing Center for Infectious Disease"/>
            <person name="Wu L."/>
            <person name="Ma J."/>
        </authorList>
    </citation>
    <scope>NUCLEOTIDE SEQUENCE [LARGE SCALE GENOMIC DNA]</scope>
    <source>
        <strain evidence="3">CGMCC 1.10130</strain>
    </source>
</reference>
<dbReference type="Gene3D" id="3.40.50.300">
    <property type="entry name" value="P-loop containing nucleotide triphosphate hydrolases"/>
    <property type="match status" value="1"/>
</dbReference>
<protein>
    <recommendedName>
        <fullName evidence="4">Sulfotransferase</fullName>
    </recommendedName>
</protein>
<dbReference type="InterPro" id="IPR026634">
    <property type="entry name" value="TPST-like"/>
</dbReference>
<comment type="caution">
    <text evidence="2">The sequence shown here is derived from an EMBL/GenBank/DDBJ whole genome shotgun (WGS) entry which is preliminary data.</text>
</comment>
<dbReference type="OrthoDB" id="9815894at2"/>
<dbReference type="GO" id="GO:0008476">
    <property type="term" value="F:protein-tyrosine sulfotransferase activity"/>
    <property type="evidence" value="ECO:0007669"/>
    <property type="project" value="InterPro"/>
</dbReference>
<evidence type="ECO:0000256" key="1">
    <source>
        <dbReference type="ARBA" id="ARBA00022679"/>
    </source>
</evidence>
<evidence type="ECO:0000313" key="2">
    <source>
        <dbReference type="EMBL" id="GGA66954.1"/>
    </source>
</evidence>
<dbReference type="AlphaFoldDB" id="A0A8J2XMU3"/>
<dbReference type="PANTHER" id="PTHR12788:SF10">
    <property type="entry name" value="PROTEIN-TYROSINE SULFOTRANSFERASE"/>
    <property type="match status" value="1"/>
</dbReference>
<name>A0A8J2XMU3_9GAMM</name>
<dbReference type="RefSeq" id="WP_087504470.1">
    <property type="nucleotide sequence ID" value="NZ_BMDX01000002.1"/>
</dbReference>
<dbReference type="SUPFAM" id="SSF52540">
    <property type="entry name" value="P-loop containing nucleoside triphosphate hydrolases"/>
    <property type="match status" value="1"/>
</dbReference>
<sequence length="275" mass="31556">MKRLFIVGCSRSGTTVVQSSFARSPEIKTFPETGFLLKALGMREIPNIFSLFGLSSRKEWKSLNKLEERLGLPISPTPSAFKVSSTLSLISEKLDSIAISAGCSAWLEKTPRHYYHAHKIPLYIENSHIIHVVREGADVVASIVDRANKYPDNFPRQANCQYAIKQWNKAISTQYKLIEKPRHSFVLFEDFISYPEKELRRLCNETGLNFYSNMLNNETGNTAHVLSTETWKNETPKGIFRPENKFSKLFSMAQRRQIIKHLESDKYIAIKEHLT</sequence>
<keyword evidence="3" id="KW-1185">Reference proteome</keyword>
<gene>
    <name evidence="2" type="ORF">GCM10011369_05740</name>
</gene>
<organism evidence="2 3">
    <name type="scientific">Neiella marina</name>
    <dbReference type="NCBI Taxonomy" id="508461"/>
    <lineage>
        <taxon>Bacteria</taxon>
        <taxon>Pseudomonadati</taxon>
        <taxon>Pseudomonadota</taxon>
        <taxon>Gammaproteobacteria</taxon>
        <taxon>Alteromonadales</taxon>
        <taxon>Echinimonadaceae</taxon>
        <taxon>Neiella</taxon>
    </lineage>
</organism>